<organism evidence="4 5">
    <name type="scientific">Lacticaseibacillus casei DSM 20011 = JCM 1134 = ATCC 393</name>
    <dbReference type="NCBI Taxonomy" id="1423732"/>
    <lineage>
        <taxon>Bacteria</taxon>
        <taxon>Bacillati</taxon>
        <taxon>Bacillota</taxon>
        <taxon>Bacilli</taxon>
        <taxon>Lactobacillales</taxon>
        <taxon>Lactobacillaceae</taxon>
        <taxon>Lacticaseibacillus</taxon>
    </lineage>
</organism>
<dbReference type="SUPFAM" id="SSF64496">
    <property type="entry name" value="DNA-binding domain of intron-encoded endonucleases"/>
    <property type="match status" value="1"/>
</dbReference>
<gene>
    <name evidence="4" type="ORF">LBCZ_0639</name>
</gene>
<accession>A0AAD1ERZ7</accession>
<evidence type="ECO:0000256" key="1">
    <source>
        <dbReference type="SAM" id="Coils"/>
    </source>
</evidence>
<keyword evidence="4" id="KW-0540">Nuclease</keyword>
<proteinExistence type="predicted"/>
<dbReference type="InterPro" id="IPR003615">
    <property type="entry name" value="HNH_nuc"/>
</dbReference>
<feature type="domain" description="HNH nuclease" evidence="2">
    <location>
        <begin position="56"/>
        <end position="100"/>
    </location>
</feature>
<dbReference type="GO" id="GO:0004519">
    <property type="term" value="F:endonuclease activity"/>
    <property type="evidence" value="ECO:0007669"/>
    <property type="project" value="UniProtKB-KW"/>
</dbReference>
<evidence type="ECO:0000313" key="5">
    <source>
        <dbReference type="Proteomes" id="UP000015560"/>
    </source>
</evidence>
<dbReference type="EMBL" id="AP012544">
    <property type="protein sequence ID" value="BAN73807.1"/>
    <property type="molecule type" value="Genomic_DNA"/>
</dbReference>
<feature type="coiled-coil region" evidence="1">
    <location>
        <begin position="186"/>
        <end position="227"/>
    </location>
</feature>
<dbReference type="Proteomes" id="UP000015560">
    <property type="component" value="Chromosome"/>
</dbReference>
<dbReference type="InterPro" id="IPR036388">
    <property type="entry name" value="WH-like_DNA-bd_sf"/>
</dbReference>
<dbReference type="Gene3D" id="3.90.75.20">
    <property type="match status" value="1"/>
</dbReference>
<evidence type="ECO:0000259" key="3">
    <source>
        <dbReference type="Pfam" id="PF22083"/>
    </source>
</evidence>
<dbReference type="SUPFAM" id="SSF54060">
    <property type="entry name" value="His-Me finger endonucleases"/>
    <property type="match status" value="1"/>
</dbReference>
<keyword evidence="1" id="KW-0175">Coiled coil</keyword>
<reference evidence="4 5" key="1">
    <citation type="journal article" date="2013" name="PLoS ONE">
        <title>Genomic Adaptation of the Lactobacillus casei Group.</title>
        <authorList>
            <person name="Toh H."/>
            <person name="Oshima K."/>
            <person name="Nakano A."/>
            <person name="Takahata M."/>
            <person name="Murakami M."/>
            <person name="Takaki T."/>
            <person name="Nishiyama H."/>
            <person name="Igimi S."/>
            <person name="Hattori M."/>
            <person name="Morita H."/>
        </authorList>
    </citation>
    <scope>NUCLEOTIDE SEQUENCE [LARGE SCALE GENOMIC DNA]</scope>
    <source>
        <strain evidence="4 5">ATCC 393</strain>
    </source>
</reference>
<dbReference type="Pfam" id="PF22083">
    <property type="entry name" value="I-HmuI_NUMOD-like"/>
    <property type="match status" value="1"/>
</dbReference>
<keyword evidence="4" id="KW-0255">Endonuclease</keyword>
<dbReference type="SMART" id="SM00497">
    <property type="entry name" value="IENR1"/>
    <property type="match status" value="1"/>
</dbReference>
<protein>
    <submittedName>
        <fullName evidence="4">Phage endonuclease</fullName>
    </submittedName>
</protein>
<name>A0AAD1ERZ7_LACCA</name>
<dbReference type="AlphaFoldDB" id="A0AAD1ERZ7"/>
<dbReference type="InterPro" id="IPR044925">
    <property type="entry name" value="His-Me_finger_sf"/>
</dbReference>
<dbReference type="InterPro" id="IPR003647">
    <property type="entry name" value="Intron_nuc_1_rpt"/>
</dbReference>
<evidence type="ECO:0000259" key="2">
    <source>
        <dbReference type="Pfam" id="PF13392"/>
    </source>
</evidence>
<evidence type="ECO:0000313" key="4">
    <source>
        <dbReference type="EMBL" id="BAN73807.1"/>
    </source>
</evidence>
<dbReference type="InterPro" id="IPR054307">
    <property type="entry name" value="I-HmuI_NUMOD-like"/>
</dbReference>
<dbReference type="Pfam" id="PF13392">
    <property type="entry name" value="HNH_3"/>
    <property type="match status" value="1"/>
</dbReference>
<feature type="domain" description="DNA endonuclease I-HmuI-like NUMOD-like" evidence="3">
    <location>
        <begin position="129"/>
        <end position="164"/>
    </location>
</feature>
<dbReference type="Gene3D" id="1.10.10.10">
    <property type="entry name" value="Winged helix-like DNA-binding domain superfamily/Winged helix DNA-binding domain"/>
    <property type="match status" value="1"/>
</dbReference>
<keyword evidence="4" id="KW-0378">Hydrolase</keyword>
<sequence length="241" mass="27273">MNSPVELWKKHPDIDKIEVSSFGRVRSVKGHYYTSCHDHGGYLLVGFRMNGKHVSKLVHRLVAQAFIPNPNNLPQVNHKDSDRTNNNVSNLEWCNNSYNQIYMEKFGISNTESRGKPVFAINLTTLEVSRFRSQHEAERALGVYQANINSVIRGRYKQTGGYWFVNDDGHKDAQIQQKIVEGQRAVAQKQAEVDAKQQKINDLTSQLEAVKQANNDLSQAIKDAQSIKDYSDQAVKSVSAK</sequence>